<evidence type="ECO:0000259" key="8">
    <source>
        <dbReference type="Pfam" id="PF01435"/>
    </source>
</evidence>
<comment type="similarity">
    <text evidence="6">Belongs to the peptidase M48 family.</text>
</comment>
<name>A0A1Y1S845_9MICR</name>
<feature type="domain" description="Peptidase M48" evidence="8">
    <location>
        <begin position="241"/>
        <end position="411"/>
    </location>
</feature>
<comment type="caution">
    <text evidence="9">The sequence shown here is derived from an EMBL/GenBank/DDBJ whole genome shotgun (WGS) entry which is preliminary data.</text>
</comment>
<evidence type="ECO:0000256" key="5">
    <source>
        <dbReference type="ARBA" id="ARBA00023049"/>
    </source>
</evidence>
<dbReference type="Proteomes" id="UP000192639">
    <property type="component" value="Unassembled WGS sequence"/>
</dbReference>
<comment type="cofactor">
    <cofactor evidence="6">
        <name>Zn(2+)</name>
        <dbReference type="ChEBI" id="CHEBI:29105"/>
    </cofactor>
    <text evidence="6">Binds 1 zinc ion per subunit.</text>
</comment>
<dbReference type="GO" id="GO:0046872">
    <property type="term" value="F:metal ion binding"/>
    <property type="evidence" value="ECO:0007669"/>
    <property type="project" value="UniProtKB-KW"/>
</dbReference>
<dbReference type="OrthoDB" id="360839at2759"/>
<reference evidence="9 10" key="1">
    <citation type="journal article" date="2017" name="Environ. Microbiol.">
        <title>Decay of the glycolytic pathway and adaptation to intranuclear parasitism within Enterocytozoonidae microsporidia.</title>
        <authorList>
            <person name="Wiredu Boakye D."/>
            <person name="Jaroenlak P."/>
            <person name="Prachumwat A."/>
            <person name="Williams T.A."/>
            <person name="Bateman K.S."/>
            <person name="Itsathitphaisarn O."/>
            <person name="Sritunyalucksana K."/>
            <person name="Paszkiewicz K.H."/>
            <person name="Moore K.A."/>
            <person name="Stentiford G.D."/>
            <person name="Williams B.A."/>
        </authorList>
    </citation>
    <scope>NUCLEOTIDE SEQUENCE [LARGE SCALE GENOMIC DNA]</scope>
    <source>
        <strain evidence="9 10">GB1</strain>
    </source>
</reference>
<accession>A0A1Y1S845</accession>
<dbReference type="GO" id="GO:0004222">
    <property type="term" value="F:metalloendopeptidase activity"/>
    <property type="evidence" value="ECO:0007669"/>
    <property type="project" value="InterPro"/>
</dbReference>
<dbReference type="VEuPathDB" id="MicrosporidiaDB:ECANGB1_313"/>
<keyword evidence="3 6" id="KW-0378">Hydrolase</keyword>
<keyword evidence="1 6" id="KW-0645">Protease</keyword>
<dbReference type="GO" id="GO:0006508">
    <property type="term" value="P:proteolysis"/>
    <property type="evidence" value="ECO:0007669"/>
    <property type="project" value="UniProtKB-KW"/>
</dbReference>
<evidence type="ECO:0000256" key="7">
    <source>
        <dbReference type="SAM" id="Phobius"/>
    </source>
</evidence>
<evidence type="ECO:0000313" key="9">
    <source>
        <dbReference type="EMBL" id="ORD94650.1"/>
    </source>
</evidence>
<keyword evidence="7" id="KW-1133">Transmembrane helix</keyword>
<feature type="transmembrane region" description="Helical" evidence="7">
    <location>
        <begin position="293"/>
        <end position="311"/>
    </location>
</feature>
<evidence type="ECO:0000256" key="1">
    <source>
        <dbReference type="ARBA" id="ARBA00022670"/>
    </source>
</evidence>
<feature type="transmembrane region" description="Helical" evidence="7">
    <location>
        <begin position="121"/>
        <end position="144"/>
    </location>
</feature>
<proteinExistence type="inferred from homology"/>
<dbReference type="AlphaFoldDB" id="A0A1Y1S845"/>
<keyword evidence="7" id="KW-0472">Membrane</keyword>
<keyword evidence="5 6" id="KW-0482">Metalloprotease</keyword>
<evidence type="ECO:0000256" key="4">
    <source>
        <dbReference type="ARBA" id="ARBA00022833"/>
    </source>
</evidence>
<keyword evidence="4 6" id="KW-0862">Zinc</keyword>
<dbReference type="EMBL" id="LWDP01000013">
    <property type="protein sequence ID" value="ORD94650.1"/>
    <property type="molecule type" value="Genomic_DNA"/>
</dbReference>
<feature type="transmembrane region" description="Helical" evidence="7">
    <location>
        <begin position="323"/>
        <end position="340"/>
    </location>
</feature>
<evidence type="ECO:0000313" key="10">
    <source>
        <dbReference type="Proteomes" id="UP000192639"/>
    </source>
</evidence>
<keyword evidence="7" id="KW-0812">Transmembrane</keyword>
<keyword evidence="10" id="KW-1185">Reference proteome</keyword>
<evidence type="ECO:0000256" key="3">
    <source>
        <dbReference type="ARBA" id="ARBA00022801"/>
    </source>
</evidence>
<feature type="transmembrane region" description="Helical" evidence="7">
    <location>
        <begin position="156"/>
        <end position="177"/>
    </location>
</feature>
<dbReference type="InterPro" id="IPR001915">
    <property type="entry name" value="Peptidase_M48"/>
</dbReference>
<feature type="transmembrane region" description="Helical" evidence="7">
    <location>
        <begin position="76"/>
        <end position="94"/>
    </location>
</feature>
<feature type="transmembrane region" description="Helical" evidence="7">
    <location>
        <begin position="7"/>
        <end position="25"/>
    </location>
</feature>
<dbReference type="Pfam" id="PF01435">
    <property type="entry name" value="Peptidase_M48"/>
    <property type="match status" value="1"/>
</dbReference>
<protein>
    <recommendedName>
        <fullName evidence="8">Peptidase M48 domain-containing protein</fullName>
    </recommendedName>
</protein>
<organism evidence="9 10">
    <name type="scientific">Enterospora canceri</name>
    <dbReference type="NCBI Taxonomy" id="1081671"/>
    <lineage>
        <taxon>Eukaryota</taxon>
        <taxon>Fungi</taxon>
        <taxon>Fungi incertae sedis</taxon>
        <taxon>Microsporidia</taxon>
        <taxon>Enterocytozoonidae</taxon>
        <taxon>Enterospora</taxon>
    </lineage>
</organism>
<sequence length="412" mass="48369">MKFRFNYLCYVACAISIIILIVEFIDTIRFYSALLQNNIFYYSGYKIQELINKEPGFREMQAGALVKKISKLFRELFAWFLLTMLLFTVTNSRMKECANRMCQYKMNVLGTRSLNCNRAEINFICVFLTTCLFAAYGNAFVRAIGKDFDTIASEAVFYVMIFTIVLPFIMALFYNLFRIFGSKLIIAFYLTFYIKATAEFFTQEDVDLLTFKKVEISQYSKAVQEYLTERSLQDRVYHEREKSDSINAALVGWGAYEHIEIYGDHKEFSNEEFESVLMHEIGHSQDYSLYKKVLALYVIKAIEFAVVWWLWNSAAEFYSNETLTKTGAFFVLVIIYEMYLNRYLMVLHKLTSQNAEINADLIAKKHGFAENLGKVLFKITVKSKEPIHYTFWYNALKSFHPSILRRVEYLHK</sequence>
<evidence type="ECO:0000256" key="2">
    <source>
        <dbReference type="ARBA" id="ARBA00022723"/>
    </source>
</evidence>
<evidence type="ECO:0000256" key="6">
    <source>
        <dbReference type="RuleBase" id="RU003983"/>
    </source>
</evidence>
<gene>
    <name evidence="9" type="ORF">ECANGB1_313</name>
</gene>
<keyword evidence="2" id="KW-0479">Metal-binding</keyword>